<proteinExistence type="inferred from homology"/>
<keyword evidence="10" id="KW-1185">Reference proteome</keyword>
<dbReference type="EC" id="2.7.6.2" evidence="7"/>
<dbReference type="OrthoDB" id="25149at2759"/>
<comment type="pathway">
    <text evidence="1 7">Cofactor biosynthesis; thiamine diphosphate biosynthesis; thiamine diphosphate from thiamine: step 1/1.</text>
</comment>
<dbReference type="SMART" id="SM00983">
    <property type="entry name" value="TPK_B1_binding"/>
    <property type="match status" value="1"/>
</dbReference>
<evidence type="ECO:0000256" key="4">
    <source>
        <dbReference type="ARBA" id="ARBA00022741"/>
    </source>
</evidence>
<feature type="domain" description="Thiamin pyrophosphokinase thiamin-binding" evidence="8">
    <location>
        <begin position="241"/>
        <end position="327"/>
    </location>
</feature>
<comment type="caution">
    <text evidence="9">The sequence shown here is derived from an EMBL/GenBank/DDBJ whole genome shotgun (WGS) entry which is preliminary data.</text>
</comment>
<dbReference type="InterPro" id="IPR006282">
    <property type="entry name" value="Thi_PPkinase"/>
</dbReference>
<evidence type="ECO:0000256" key="7">
    <source>
        <dbReference type="PIRNR" id="PIRNR031057"/>
    </source>
</evidence>
<organism evidence="9 10">
    <name type="scientific">Erysiphe pulchra</name>
    <dbReference type="NCBI Taxonomy" id="225359"/>
    <lineage>
        <taxon>Eukaryota</taxon>
        <taxon>Fungi</taxon>
        <taxon>Dikarya</taxon>
        <taxon>Ascomycota</taxon>
        <taxon>Pezizomycotina</taxon>
        <taxon>Leotiomycetes</taxon>
        <taxon>Erysiphales</taxon>
        <taxon>Erysiphaceae</taxon>
        <taxon>Erysiphe</taxon>
    </lineage>
</organism>
<accession>A0A2S4PTL5</accession>
<dbReference type="UniPathway" id="UPA00060">
    <property type="reaction ID" value="UER00597"/>
</dbReference>
<sequence length="339" mass="38024">MSESIQGLTHNLDNNSNTSTAALKTKHEELPSQSGAAVRCELSPRPIKPLNWEPCAIFSDNPSRDEFALVVLNRELQLPFSVYSKLWANAVYKVAADGGANRLYDLNNLQFSTKTSVFAASSFLHLDCIVGDLDSLQPESRAYWVKQKVPIIHDPDQNSTDFAKAVYHIRNRQRKDSQKPLDIVVLGDLSGRIDHAMSLLHHLYTLQEQKEGEEEKRKMGNLAGKLYLLSSEGITFMLQAGIHEVIIKNKNQESNQSFNYKNDISKSVVRIKKHVGIIPLKEPSIISTSGLEWDVSNWETKIGGQISTSNHVKSDLISIQTSKDIIITLDLDVRSPEEF</sequence>
<dbReference type="InterPro" id="IPR016966">
    <property type="entry name" value="Thiamin_pyrophosphokinase_euk"/>
</dbReference>
<dbReference type="InterPro" id="IPR007371">
    <property type="entry name" value="TPK_catalytic"/>
</dbReference>
<dbReference type="PANTHER" id="PTHR13622">
    <property type="entry name" value="THIAMIN PYROPHOSPHOKINASE"/>
    <property type="match status" value="1"/>
</dbReference>
<comment type="similarity">
    <text evidence="2 7">Belongs to the thiamine pyrophosphokinase family.</text>
</comment>
<dbReference type="GO" id="GO:0016301">
    <property type="term" value="F:kinase activity"/>
    <property type="evidence" value="ECO:0007669"/>
    <property type="project" value="UniProtKB-UniRule"/>
</dbReference>
<evidence type="ECO:0000256" key="3">
    <source>
        <dbReference type="ARBA" id="ARBA00022679"/>
    </source>
</evidence>
<dbReference type="AlphaFoldDB" id="A0A2S4PTL5"/>
<dbReference type="GO" id="GO:0030975">
    <property type="term" value="F:thiamine binding"/>
    <property type="evidence" value="ECO:0007669"/>
    <property type="project" value="UniProtKB-UniRule"/>
</dbReference>
<dbReference type="Proteomes" id="UP000237438">
    <property type="component" value="Unassembled WGS sequence"/>
</dbReference>
<evidence type="ECO:0000256" key="1">
    <source>
        <dbReference type="ARBA" id="ARBA00005078"/>
    </source>
</evidence>
<dbReference type="Pfam" id="PF04263">
    <property type="entry name" value="TPK_catalytic"/>
    <property type="match status" value="1"/>
</dbReference>
<reference evidence="9 10" key="1">
    <citation type="submission" date="2017-10" db="EMBL/GenBank/DDBJ databases">
        <title>Development of genomic resources for the powdery mildew, Erysiphe pulchra.</title>
        <authorList>
            <person name="Wadl P.A."/>
            <person name="Mack B.M."/>
            <person name="Moore G."/>
            <person name="Beltz S.B."/>
        </authorList>
    </citation>
    <scope>NUCLEOTIDE SEQUENCE [LARGE SCALE GENOMIC DNA]</scope>
    <source>
        <strain evidence="9">Cflorida</strain>
    </source>
</reference>
<dbReference type="InterPro" id="IPR036371">
    <property type="entry name" value="TPK_B1-bd_sf"/>
</dbReference>
<dbReference type="InterPro" id="IPR036759">
    <property type="entry name" value="TPK_catalytic_sf"/>
</dbReference>
<dbReference type="GO" id="GO:0004788">
    <property type="term" value="F:thiamine diphosphokinase activity"/>
    <property type="evidence" value="ECO:0007669"/>
    <property type="project" value="UniProtKB-UniRule"/>
</dbReference>
<keyword evidence="6 7" id="KW-0067">ATP-binding</keyword>
<dbReference type="SUPFAM" id="SSF63862">
    <property type="entry name" value="Thiamin pyrophosphokinase, substrate-binding domain"/>
    <property type="match status" value="1"/>
</dbReference>
<protein>
    <recommendedName>
        <fullName evidence="7">Thiamine pyrophosphokinase</fullName>
        <ecNumber evidence="7">2.7.6.2</ecNumber>
    </recommendedName>
</protein>
<dbReference type="SUPFAM" id="SSF63999">
    <property type="entry name" value="Thiamin pyrophosphokinase, catalytic domain"/>
    <property type="match status" value="1"/>
</dbReference>
<keyword evidence="4 7" id="KW-0547">Nucleotide-binding</keyword>
<keyword evidence="3 7" id="KW-0808">Transferase</keyword>
<dbReference type="GO" id="GO:0006772">
    <property type="term" value="P:thiamine metabolic process"/>
    <property type="evidence" value="ECO:0007669"/>
    <property type="project" value="InterPro"/>
</dbReference>
<dbReference type="GO" id="GO:0009229">
    <property type="term" value="P:thiamine diphosphate biosynthetic process"/>
    <property type="evidence" value="ECO:0007669"/>
    <property type="project" value="UniProtKB-UniRule"/>
</dbReference>
<gene>
    <name evidence="9" type="ORF">EPUL_001689</name>
</gene>
<dbReference type="CDD" id="cd07995">
    <property type="entry name" value="TPK"/>
    <property type="match status" value="1"/>
</dbReference>
<evidence type="ECO:0000259" key="8">
    <source>
        <dbReference type="SMART" id="SM00983"/>
    </source>
</evidence>
<dbReference type="InterPro" id="IPR007373">
    <property type="entry name" value="Thiamin_PyroPKinase_B1-bd"/>
</dbReference>
<evidence type="ECO:0000256" key="6">
    <source>
        <dbReference type="ARBA" id="ARBA00022840"/>
    </source>
</evidence>
<keyword evidence="5 7" id="KW-0418">Kinase</keyword>
<evidence type="ECO:0000256" key="5">
    <source>
        <dbReference type="ARBA" id="ARBA00022777"/>
    </source>
</evidence>
<dbReference type="PANTHER" id="PTHR13622:SF8">
    <property type="entry name" value="THIAMIN PYROPHOSPHOKINASE 1"/>
    <property type="match status" value="1"/>
</dbReference>
<evidence type="ECO:0000256" key="2">
    <source>
        <dbReference type="ARBA" id="ARBA00006785"/>
    </source>
</evidence>
<dbReference type="Pfam" id="PF04265">
    <property type="entry name" value="TPK_B1_binding"/>
    <property type="match status" value="1"/>
</dbReference>
<name>A0A2S4PTL5_9PEZI</name>
<evidence type="ECO:0000313" key="9">
    <source>
        <dbReference type="EMBL" id="POS85373.1"/>
    </source>
</evidence>
<dbReference type="STRING" id="225359.A0A2S4PTL5"/>
<comment type="catalytic activity">
    <reaction evidence="7">
        <text>thiamine + ATP = thiamine diphosphate + AMP + H(+)</text>
        <dbReference type="Rhea" id="RHEA:11576"/>
        <dbReference type="ChEBI" id="CHEBI:15378"/>
        <dbReference type="ChEBI" id="CHEBI:18385"/>
        <dbReference type="ChEBI" id="CHEBI:30616"/>
        <dbReference type="ChEBI" id="CHEBI:58937"/>
        <dbReference type="ChEBI" id="CHEBI:456215"/>
    </reaction>
</comment>
<evidence type="ECO:0000313" key="10">
    <source>
        <dbReference type="Proteomes" id="UP000237438"/>
    </source>
</evidence>
<dbReference type="PIRSF" id="PIRSF031057">
    <property type="entry name" value="Thiamin_pyrophosphokinase"/>
    <property type="match status" value="1"/>
</dbReference>
<dbReference type="Gene3D" id="3.40.50.10240">
    <property type="entry name" value="Thiamin pyrophosphokinase, catalytic domain"/>
    <property type="match status" value="1"/>
</dbReference>
<dbReference type="NCBIfam" id="TIGR01378">
    <property type="entry name" value="thi_PPkinase"/>
    <property type="match status" value="1"/>
</dbReference>
<dbReference type="GO" id="GO:0005524">
    <property type="term" value="F:ATP binding"/>
    <property type="evidence" value="ECO:0007669"/>
    <property type="project" value="UniProtKB-UniRule"/>
</dbReference>
<dbReference type="EMBL" id="PEDP01000627">
    <property type="protein sequence ID" value="POS85373.1"/>
    <property type="molecule type" value="Genomic_DNA"/>
</dbReference>